<dbReference type="FunFam" id="3.40.50.300:FF:000913">
    <property type="entry name" value="ABC multidrug transporter SitT"/>
    <property type="match status" value="1"/>
</dbReference>
<dbReference type="GO" id="GO:0016887">
    <property type="term" value="F:ATP hydrolysis activity"/>
    <property type="evidence" value="ECO:0007669"/>
    <property type="project" value="InterPro"/>
</dbReference>
<evidence type="ECO:0000256" key="4">
    <source>
        <dbReference type="ARBA" id="ARBA00022692"/>
    </source>
</evidence>
<feature type="region of interest" description="Disordered" evidence="11">
    <location>
        <begin position="1"/>
        <end position="21"/>
    </location>
</feature>
<evidence type="ECO:0000256" key="8">
    <source>
        <dbReference type="ARBA" id="ARBA00022989"/>
    </source>
</evidence>
<organism evidence="15 16">
    <name type="scientific">Colletotrichum sojae</name>
    <dbReference type="NCBI Taxonomy" id="2175907"/>
    <lineage>
        <taxon>Eukaryota</taxon>
        <taxon>Fungi</taxon>
        <taxon>Dikarya</taxon>
        <taxon>Ascomycota</taxon>
        <taxon>Pezizomycotina</taxon>
        <taxon>Sordariomycetes</taxon>
        <taxon>Hypocreomycetidae</taxon>
        <taxon>Glomerellales</taxon>
        <taxon>Glomerellaceae</taxon>
        <taxon>Colletotrichum</taxon>
        <taxon>Colletotrichum orchidearum species complex</taxon>
    </lineage>
</organism>
<evidence type="ECO:0000256" key="6">
    <source>
        <dbReference type="ARBA" id="ARBA00022741"/>
    </source>
</evidence>
<comment type="caution">
    <text evidence="15">The sequence shown here is derived from an EMBL/GenBank/DDBJ whole genome shotgun (WGS) entry which is preliminary data.</text>
</comment>
<dbReference type="InterPro" id="IPR036640">
    <property type="entry name" value="ABC1_TM_sf"/>
</dbReference>
<comment type="similarity">
    <text evidence="2">Belongs to the ABC transporter superfamily. ABCB family. Multidrug resistance exporter (TC 3.A.1.201) subfamily.</text>
</comment>
<keyword evidence="3" id="KW-0813">Transport</keyword>
<feature type="domain" description="ABC transporter" evidence="13">
    <location>
        <begin position="372"/>
        <end position="617"/>
    </location>
</feature>
<feature type="transmembrane region" description="Helical" evidence="12">
    <location>
        <begin position="47"/>
        <end position="73"/>
    </location>
</feature>
<evidence type="ECO:0000256" key="12">
    <source>
        <dbReference type="SAM" id="Phobius"/>
    </source>
</evidence>
<dbReference type="InterPro" id="IPR017871">
    <property type="entry name" value="ABC_transporter-like_CS"/>
</dbReference>
<evidence type="ECO:0000256" key="2">
    <source>
        <dbReference type="ARBA" id="ARBA00007577"/>
    </source>
</evidence>
<feature type="transmembrane region" description="Helical" evidence="12">
    <location>
        <begin position="93"/>
        <end position="120"/>
    </location>
</feature>
<dbReference type="InterPro" id="IPR011527">
    <property type="entry name" value="ABC1_TM_dom"/>
</dbReference>
<evidence type="ECO:0000259" key="13">
    <source>
        <dbReference type="PROSITE" id="PS50893"/>
    </source>
</evidence>
<keyword evidence="8 12" id="KW-1133">Transmembrane helix</keyword>
<dbReference type="PROSITE" id="PS00211">
    <property type="entry name" value="ABC_TRANSPORTER_1"/>
    <property type="match status" value="2"/>
</dbReference>
<feature type="region of interest" description="Disordered" evidence="11">
    <location>
        <begin position="1306"/>
        <end position="1325"/>
    </location>
</feature>
<feature type="compositionally biased region" description="Acidic residues" evidence="11">
    <location>
        <begin position="1644"/>
        <end position="1654"/>
    </location>
</feature>
<name>A0A8H6JAL3_9PEZI</name>
<evidence type="ECO:0000256" key="9">
    <source>
        <dbReference type="ARBA" id="ARBA00023136"/>
    </source>
</evidence>
<dbReference type="SUPFAM" id="SSF90123">
    <property type="entry name" value="ABC transporter transmembrane region"/>
    <property type="match status" value="2"/>
</dbReference>
<proteinExistence type="inferred from homology"/>
<feature type="compositionally biased region" description="Polar residues" evidence="11">
    <location>
        <begin position="625"/>
        <end position="634"/>
    </location>
</feature>
<keyword evidence="10" id="KW-0325">Glycoprotein</keyword>
<feature type="transmembrane region" description="Helical" evidence="12">
    <location>
        <begin position="273"/>
        <end position="297"/>
    </location>
</feature>
<feature type="transmembrane region" description="Helical" evidence="12">
    <location>
        <begin position="861"/>
        <end position="881"/>
    </location>
</feature>
<keyword evidence="7" id="KW-0067">ATP-binding</keyword>
<evidence type="ECO:0000313" key="16">
    <source>
        <dbReference type="Proteomes" id="UP000652219"/>
    </source>
</evidence>
<dbReference type="SUPFAM" id="SSF52540">
    <property type="entry name" value="P-loop containing nucleoside triphosphate hydrolases"/>
    <property type="match status" value="2"/>
</dbReference>
<evidence type="ECO:0000259" key="14">
    <source>
        <dbReference type="PROSITE" id="PS50929"/>
    </source>
</evidence>
<feature type="domain" description="ABC transmembrane type-1" evidence="14">
    <location>
        <begin position="47"/>
        <end position="337"/>
    </location>
</feature>
<evidence type="ECO:0000256" key="11">
    <source>
        <dbReference type="SAM" id="MobiDB-lite"/>
    </source>
</evidence>
<dbReference type="GO" id="GO:0090374">
    <property type="term" value="P:oligopeptide export from mitochondrion"/>
    <property type="evidence" value="ECO:0007669"/>
    <property type="project" value="TreeGrafter"/>
</dbReference>
<keyword evidence="5" id="KW-0677">Repeat</keyword>
<feature type="transmembrane region" description="Helical" evidence="12">
    <location>
        <begin position="985"/>
        <end position="1005"/>
    </location>
</feature>
<dbReference type="InterPro" id="IPR032675">
    <property type="entry name" value="LRR_dom_sf"/>
</dbReference>
<evidence type="ECO:0000313" key="15">
    <source>
        <dbReference type="EMBL" id="KAF6809055.1"/>
    </source>
</evidence>
<dbReference type="InterPro" id="IPR003439">
    <property type="entry name" value="ABC_transporter-like_ATP-bd"/>
</dbReference>
<feature type="transmembrane region" description="Helical" evidence="12">
    <location>
        <begin position="195"/>
        <end position="214"/>
    </location>
</feature>
<feature type="region of interest" description="Disordered" evidence="11">
    <location>
        <begin position="1639"/>
        <end position="1658"/>
    </location>
</feature>
<dbReference type="SMART" id="SM00382">
    <property type="entry name" value="AAA"/>
    <property type="match status" value="2"/>
</dbReference>
<sequence>MGAAAEKTLVEGETNPNRASDDEGNVMASYFRIFRYGDRNDYSMQCAATFCALGSGVGMAMVNLVFWRFITVITDFTMGAATPAEFRSDTARLALYFFLFGIGRFLVSYGYSSLFTLAAYRITRNIRHDYLKAGLTQEIAYFDSGVGGSIAMQATSHGRLVQAGISEKLGLVIQGLAAFISAFVLAFVTNWKLTLITGCIAPATVFVMSVASYLEASLEVKILGWNAQAGSFAESILASARNIQAFGLRSRLIKDFDRYLEEAANLGRRKNPILGCLFSAEYFILFAGIGLCFWQAIGMLARGEVQEPGDVFIVLMSVIVAASSLTAITPYLVDFTGAATAAMELFKLMNRKSLIDPLDQSGECPSDVMGNIDFENVTFSYPMRPDTTVLDNFSLHFPARKTTALVGASGSGKSTIVGLLERWYNPAFGAIKLDGRCIDKLSLQWLRKQVRLVQQEPVLFSGSVYDNIANGLAGTPWEHESRDSKLARVQEAAKVAFAHDFVAELPDGYDTIIGERGGLLSGGQKQRVAMARSIISQPRILLLHEATSALDPHAEQVVQQAFDNVSTVRTTITIADKLATIRDADNIVVMQQGRIVEQGTHESLLAMDGAYSRLVKAQDLATTEDSSDASTLSDTMDEQVGQPAELSKTLTRYSTTTRSQMHRRTEKDNYDNWKHVGFMATVWRLLMAAPELRWHYMTLVAACLIAAAAYPGQALLMSRFIEVFQYTGSQMQKKGNFIALMFFVVGIGAFVVYFIIGWCSNTIATVRPLAQSSPHDQTCQTNRSFQGFGHNMRKQLVNDMLKQDLQFFDRPENTTGALTSRSDSYPQAIFELMGFNIALILTSVVSVLSCSILALAYGWRLGVVIVFAGLPPMLFAGYLRIRMESAMDTKISKRFSASAFIASEAITAIRTVSSLSIEKSVLERYTDELYQANSSARRPILLIMLPFAFTQSVEYWSMTLGFWYSHLTSPRCSFSNCVSKVRMPFGVFADLSMVSFFVAFLGVFFSGQQASVLFGFSSSMTKAVNTANYMFWLSELEPSIRETDENRNIGPTNYSTLELDQIRFSYPMRPQARVLQGVNLSVKQGQFVAFVGASGYGKSTMIGILERFYDPVTGRHLRIDGTDVDKMNPWLFRKDVALVQQEPVLYPGTIRHNISMGVPTEDPSVIPEERIVEACRSANAWDFISSLPDGLNTQCGSNGAQLSGGQRQRIAIVRALIRKPRMLLLDEATSALDTQSERIVQEALNQTAASGEQITIAVAHRLSTIRHADVICVFHGGRIVEHGTHEQLLAKGQLYKKMCEAQRASARSLHGSRHPLPTNRSPPSDRSGVLEDFWHFTFVLLGCNICMYVEKVKLGESVFSRDEITSLLLPYYDENGVGAQSRPDGLESFLRGLLDGPEWPDAVPDGWFAHCATILSNLKLLEYATRNEGTFLQAVIRQATAEAEASGPGGGPQTLTEEPQQHSLSRLNHPLSRLEEFRISNQDTEFAVQLQSIQQVFFLPRLKTFRGWAVDLDTTMAAESDASQRQGTLRHAYFEYSLAEADDIFDLLRTCPSLQTLKISWGSGTVGDSNLNFDDIGNVLREHRTGLEVLDLDCRECISYETGEAEGSLGSLRSLERLKHLALPEAILLGDEDLLDGMDKVGDDSDDASNDAEADSISTGSLERLLPDGLETLCLYSGYDEEAWVRDSVQGILASRRLGRLRKVR</sequence>
<keyword evidence="9 12" id="KW-0472">Membrane</keyword>
<reference evidence="15 16" key="1">
    <citation type="journal article" date="2020" name="Phytopathology">
        <title>Genome Sequence Resources of Colletotrichum truncatum, C. plurivorum, C. musicola, and C. sojae: Four Species Pathogenic to Soybean (Glycine max).</title>
        <authorList>
            <person name="Rogerio F."/>
            <person name="Boufleur T.R."/>
            <person name="Ciampi-Guillardi M."/>
            <person name="Sukno S.A."/>
            <person name="Thon M.R."/>
            <person name="Massola Junior N.S."/>
            <person name="Baroncelli R."/>
        </authorList>
    </citation>
    <scope>NUCLEOTIDE SEQUENCE [LARGE SCALE GENOMIC DNA]</scope>
    <source>
        <strain evidence="15 16">LFN0009</strain>
    </source>
</reference>
<feature type="region of interest" description="Disordered" evidence="11">
    <location>
        <begin position="625"/>
        <end position="644"/>
    </location>
</feature>
<dbReference type="GO" id="GO:0005743">
    <property type="term" value="C:mitochondrial inner membrane"/>
    <property type="evidence" value="ECO:0007669"/>
    <property type="project" value="TreeGrafter"/>
</dbReference>
<dbReference type="CDD" id="cd18578">
    <property type="entry name" value="ABC_6TM_Pgp_ABCB1_D2_like"/>
    <property type="match status" value="1"/>
</dbReference>
<keyword evidence="4 12" id="KW-0812">Transmembrane</keyword>
<keyword evidence="16" id="KW-1185">Reference proteome</keyword>
<dbReference type="Pfam" id="PF00664">
    <property type="entry name" value="ABC_membrane"/>
    <property type="match status" value="2"/>
</dbReference>
<dbReference type="Proteomes" id="UP000652219">
    <property type="component" value="Unassembled WGS sequence"/>
</dbReference>
<keyword evidence="6" id="KW-0547">Nucleotide-binding</keyword>
<feature type="domain" description="ABC transporter" evidence="13">
    <location>
        <begin position="1057"/>
        <end position="1301"/>
    </location>
</feature>
<evidence type="ECO:0000256" key="3">
    <source>
        <dbReference type="ARBA" id="ARBA00022448"/>
    </source>
</evidence>
<dbReference type="Pfam" id="PF00005">
    <property type="entry name" value="ABC_tran"/>
    <property type="match status" value="2"/>
</dbReference>
<dbReference type="CDD" id="cd18577">
    <property type="entry name" value="ABC_6TM_Pgp_ABCB1_D1_like"/>
    <property type="match status" value="1"/>
</dbReference>
<dbReference type="PROSITE" id="PS50929">
    <property type="entry name" value="ABC_TM1F"/>
    <property type="match status" value="2"/>
</dbReference>
<dbReference type="Gene3D" id="1.20.1560.10">
    <property type="entry name" value="ABC transporter type 1, transmembrane domain"/>
    <property type="match status" value="2"/>
</dbReference>
<feature type="domain" description="ABC transmembrane type-1" evidence="14">
    <location>
        <begin position="699"/>
        <end position="964"/>
    </location>
</feature>
<feature type="transmembrane region" description="Helical" evidence="12">
    <location>
        <begin position="737"/>
        <end position="759"/>
    </location>
</feature>
<dbReference type="Gene3D" id="3.40.50.300">
    <property type="entry name" value="P-loop containing nucleotide triphosphate hydrolases"/>
    <property type="match status" value="2"/>
</dbReference>
<dbReference type="PANTHER" id="PTHR43394:SF27">
    <property type="entry name" value="ATP-DEPENDENT TRANSLOCASE ABCB1-LIKE"/>
    <property type="match status" value="1"/>
</dbReference>
<dbReference type="InterPro" id="IPR003593">
    <property type="entry name" value="AAA+_ATPase"/>
</dbReference>
<feature type="region of interest" description="Disordered" evidence="11">
    <location>
        <begin position="1442"/>
        <end position="1465"/>
    </location>
</feature>
<dbReference type="FunFam" id="3.40.50.300:FF:000240">
    <property type="entry name" value="ABC transporter B family member 20"/>
    <property type="match status" value="1"/>
</dbReference>
<gene>
    <name evidence="15" type="ORF">CSOJ01_07124</name>
</gene>
<dbReference type="Gene3D" id="3.80.10.10">
    <property type="entry name" value="Ribonuclease Inhibitor"/>
    <property type="match status" value="1"/>
</dbReference>
<feature type="compositionally biased region" description="Polar residues" evidence="11">
    <location>
        <begin position="1453"/>
        <end position="1465"/>
    </location>
</feature>
<dbReference type="GO" id="GO:0005524">
    <property type="term" value="F:ATP binding"/>
    <property type="evidence" value="ECO:0007669"/>
    <property type="project" value="UniProtKB-KW"/>
</dbReference>
<feature type="transmembrane region" description="Helical" evidence="12">
    <location>
        <begin position="828"/>
        <end position="855"/>
    </location>
</feature>
<dbReference type="GO" id="GO:0015421">
    <property type="term" value="F:ABC-type oligopeptide transporter activity"/>
    <property type="evidence" value="ECO:0007669"/>
    <property type="project" value="TreeGrafter"/>
</dbReference>
<protein>
    <submittedName>
        <fullName evidence="15">Multidrug resistance protein 3 (P glycoprotein 3)</fullName>
    </submittedName>
</protein>
<dbReference type="PROSITE" id="PS50893">
    <property type="entry name" value="ABC_TRANSPORTER_2"/>
    <property type="match status" value="2"/>
</dbReference>
<accession>A0A8H6JAL3</accession>
<evidence type="ECO:0000256" key="5">
    <source>
        <dbReference type="ARBA" id="ARBA00022737"/>
    </source>
</evidence>
<dbReference type="InterPro" id="IPR039421">
    <property type="entry name" value="Type_1_exporter"/>
</dbReference>
<dbReference type="PANTHER" id="PTHR43394">
    <property type="entry name" value="ATP-DEPENDENT PERMEASE MDL1, MITOCHONDRIAL"/>
    <property type="match status" value="1"/>
</dbReference>
<dbReference type="InterPro" id="IPR027417">
    <property type="entry name" value="P-loop_NTPase"/>
</dbReference>
<feature type="transmembrane region" description="Helical" evidence="12">
    <location>
        <begin position="694"/>
        <end position="717"/>
    </location>
</feature>
<dbReference type="EMBL" id="WIGN01000107">
    <property type="protein sequence ID" value="KAF6809055.1"/>
    <property type="molecule type" value="Genomic_DNA"/>
</dbReference>
<evidence type="ECO:0000256" key="10">
    <source>
        <dbReference type="ARBA" id="ARBA00023180"/>
    </source>
</evidence>
<evidence type="ECO:0000256" key="7">
    <source>
        <dbReference type="ARBA" id="ARBA00022840"/>
    </source>
</evidence>
<evidence type="ECO:0000256" key="1">
    <source>
        <dbReference type="ARBA" id="ARBA00004141"/>
    </source>
</evidence>
<feature type="transmembrane region" description="Helical" evidence="12">
    <location>
        <begin position="169"/>
        <end position="189"/>
    </location>
</feature>
<comment type="subcellular location">
    <subcellularLocation>
        <location evidence="1">Membrane</location>
        <topology evidence="1">Multi-pass membrane protein</topology>
    </subcellularLocation>
</comment>
<feature type="transmembrane region" description="Helical" evidence="12">
    <location>
        <begin position="312"/>
        <end position="333"/>
    </location>
</feature>